<dbReference type="Pfam" id="PF00067">
    <property type="entry name" value="p450"/>
    <property type="match status" value="1"/>
</dbReference>
<dbReference type="GO" id="GO:0016020">
    <property type="term" value="C:membrane"/>
    <property type="evidence" value="ECO:0007669"/>
    <property type="project" value="UniProtKB-SubCell"/>
</dbReference>
<feature type="compositionally biased region" description="Basic and acidic residues" evidence="7">
    <location>
        <begin position="235"/>
        <end position="258"/>
    </location>
</feature>
<feature type="region of interest" description="Disordered" evidence="7">
    <location>
        <begin position="156"/>
        <end position="276"/>
    </location>
</feature>
<evidence type="ECO:0000256" key="6">
    <source>
        <dbReference type="SAM" id="Coils"/>
    </source>
</evidence>
<dbReference type="GO" id="GO:0016709">
    <property type="term" value="F:oxidoreductase activity, acting on paired donors, with incorporation or reduction of molecular oxygen, NAD(P)H as one donor, and incorporation of one atom of oxygen"/>
    <property type="evidence" value="ECO:0007669"/>
    <property type="project" value="TreeGrafter"/>
</dbReference>
<dbReference type="InterPro" id="IPR001128">
    <property type="entry name" value="Cyt_P450"/>
</dbReference>
<dbReference type="PANTHER" id="PTHR24298:SF800">
    <property type="entry name" value="CYTOCHROME P450 89A2-RELATED"/>
    <property type="match status" value="1"/>
</dbReference>
<evidence type="ECO:0000256" key="4">
    <source>
        <dbReference type="ARBA" id="ARBA00022989"/>
    </source>
</evidence>
<organism evidence="8 9">
    <name type="scientific">Escallonia herrerae</name>
    <dbReference type="NCBI Taxonomy" id="1293975"/>
    <lineage>
        <taxon>Eukaryota</taxon>
        <taxon>Viridiplantae</taxon>
        <taxon>Streptophyta</taxon>
        <taxon>Embryophyta</taxon>
        <taxon>Tracheophyta</taxon>
        <taxon>Spermatophyta</taxon>
        <taxon>Magnoliopsida</taxon>
        <taxon>eudicotyledons</taxon>
        <taxon>Gunneridae</taxon>
        <taxon>Pentapetalae</taxon>
        <taxon>asterids</taxon>
        <taxon>campanulids</taxon>
        <taxon>Escalloniales</taxon>
        <taxon>Escalloniaceae</taxon>
        <taxon>Escallonia</taxon>
    </lineage>
</organism>
<sequence length="276" mass="31650">MVSLCSEFLNAGTDTTSTALQWTMANLVKYPETQGRLRLAWWLTNGIARLPEGPEHCLFDYDAHVNVTSATPESEARPQRNHSPTSTLKNGDLRHRLNRKLFKIPHAGLIKEIHELKDVVNTLQQKLDMAVARPSTYHSHLDPGDLRLRLTSRSSYSRKYRSAADSNFDPKENGEEHMTRSGSCYHRDPSVEDSTNSSPAQATEAETLRRSIHRKRTPESRSQEWDSWKVVPRYHSPERSRPRDESRYSLSKAIEKAKLPPNFRMPQCDPYDRTGI</sequence>
<feature type="region of interest" description="Disordered" evidence="7">
    <location>
        <begin position="70"/>
        <end position="92"/>
    </location>
</feature>
<evidence type="ECO:0000313" key="8">
    <source>
        <dbReference type="EMBL" id="KAK3020334.1"/>
    </source>
</evidence>
<feature type="compositionally biased region" description="Basic and acidic residues" evidence="7">
    <location>
        <begin position="168"/>
        <end position="190"/>
    </location>
</feature>
<feature type="coiled-coil region" evidence="6">
    <location>
        <begin position="106"/>
        <end position="133"/>
    </location>
</feature>
<dbReference type="EMBL" id="JAVXUP010000820">
    <property type="protein sequence ID" value="KAK3020334.1"/>
    <property type="molecule type" value="Genomic_DNA"/>
</dbReference>
<dbReference type="InterPro" id="IPR036396">
    <property type="entry name" value="Cyt_P450_sf"/>
</dbReference>
<keyword evidence="4" id="KW-1133">Transmembrane helix</keyword>
<protein>
    <recommendedName>
        <fullName evidence="10">Cytochrome P450</fullName>
    </recommendedName>
</protein>
<feature type="compositionally biased region" description="Polar residues" evidence="7">
    <location>
        <begin position="192"/>
        <end position="201"/>
    </location>
</feature>
<evidence type="ECO:0000256" key="2">
    <source>
        <dbReference type="ARBA" id="ARBA00022692"/>
    </source>
</evidence>
<dbReference type="PANTHER" id="PTHR24298">
    <property type="entry name" value="FLAVONOID 3'-MONOOXYGENASE-RELATED"/>
    <property type="match status" value="1"/>
</dbReference>
<evidence type="ECO:0000256" key="5">
    <source>
        <dbReference type="ARBA" id="ARBA00023136"/>
    </source>
</evidence>
<evidence type="ECO:0000313" key="9">
    <source>
        <dbReference type="Proteomes" id="UP001188597"/>
    </source>
</evidence>
<dbReference type="InterPro" id="IPR051103">
    <property type="entry name" value="Plant_metabolite_P450s"/>
</dbReference>
<gene>
    <name evidence="8" type="ORF">RJ639_046546</name>
</gene>
<keyword evidence="5" id="KW-0472">Membrane</keyword>
<dbReference type="Gene3D" id="1.10.630.10">
    <property type="entry name" value="Cytochrome P450"/>
    <property type="match status" value="1"/>
</dbReference>
<dbReference type="AlphaFoldDB" id="A0AA88W5P4"/>
<evidence type="ECO:0000256" key="1">
    <source>
        <dbReference type="ARBA" id="ARBA00004167"/>
    </source>
</evidence>
<proteinExistence type="predicted"/>
<dbReference type="Proteomes" id="UP001188597">
    <property type="component" value="Unassembled WGS sequence"/>
</dbReference>
<evidence type="ECO:0000256" key="3">
    <source>
        <dbReference type="ARBA" id="ARBA00022723"/>
    </source>
</evidence>
<keyword evidence="9" id="KW-1185">Reference proteome</keyword>
<comment type="subcellular location">
    <subcellularLocation>
        <location evidence="1">Membrane</location>
        <topology evidence="1">Single-pass membrane protein</topology>
    </subcellularLocation>
</comment>
<dbReference type="GO" id="GO:0005506">
    <property type="term" value="F:iron ion binding"/>
    <property type="evidence" value="ECO:0007669"/>
    <property type="project" value="InterPro"/>
</dbReference>
<comment type="caution">
    <text evidence="8">The sequence shown here is derived from an EMBL/GenBank/DDBJ whole genome shotgun (WGS) entry which is preliminary data.</text>
</comment>
<keyword evidence="6" id="KW-0175">Coiled coil</keyword>
<dbReference type="SUPFAM" id="SSF48264">
    <property type="entry name" value="Cytochrome P450"/>
    <property type="match status" value="1"/>
</dbReference>
<dbReference type="GO" id="GO:0020037">
    <property type="term" value="F:heme binding"/>
    <property type="evidence" value="ECO:0007669"/>
    <property type="project" value="InterPro"/>
</dbReference>
<name>A0AA88W5P4_9ASTE</name>
<accession>A0AA88W5P4</accession>
<keyword evidence="2" id="KW-0812">Transmembrane</keyword>
<keyword evidence="3" id="KW-0479">Metal-binding</keyword>
<evidence type="ECO:0000256" key="7">
    <source>
        <dbReference type="SAM" id="MobiDB-lite"/>
    </source>
</evidence>
<feature type="compositionally biased region" description="Basic and acidic residues" evidence="7">
    <location>
        <begin position="217"/>
        <end position="227"/>
    </location>
</feature>
<reference evidence="8" key="1">
    <citation type="submission" date="2022-12" db="EMBL/GenBank/DDBJ databases">
        <title>Draft genome assemblies for two species of Escallonia (Escalloniales).</title>
        <authorList>
            <person name="Chanderbali A."/>
            <person name="Dervinis C."/>
            <person name="Anghel I."/>
            <person name="Soltis D."/>
            <person name="Soltis P."/>
            <person name="Zapata F."/>
        </authorList>
    </citation>
    <scope>NUCLEOTIDE SEQUENCE</scope>
    <source>
        <strain evidence="8">UCBG64.0493</strain>
        <tissue evidence="8">Leaf</tissue>
    </source>
</reference>
<evidence type="ECO:0008006" key="10">
    <source>
        <dbReference type="Google" id="ProtNLM"/>
    </source>
</evidence>